<keyword evidence="1" id="KW-0408">Iron</keyword>
<dbReference type="Proteomes" id="UP001181355">
    <property type="component" value="Chromosome"/>
</dbReference>
<sequence length="123" mass="12756">MNHSTAEINASLASLRDQTAPMVSANGADSDASSSLNLANVPIGQRFIVRNVISNPAVPEWQQQLEDLGFISGEPVSLMAKGALGGDPLVVRIGLSTFALRKAEAACILLEAEHSSSSLKAAA</sequence>
<reference evidence="3" key="1">
    <citation type="submission" date="2023-09" db="EMBL/GenBank/DDBJ databases">
        <title>Undibacterium sp. 20NA77.5 isolated from freshwater.</title>
        <authorList>
            <person name="Le V."/>
            <person name="Ko S.-R."/>
            <person name="Ahn C.-Y."/>
            <person name="Oh H.-M."/>
        </authorList>
    </citation>
    <scope>NUCLEOTIDE SEQUENCE</scope>
    <source>
        <strain evidence="3">20NA77.5</strain>
    </source>
</reference>
<dbReference type="RefSeq" id="WP_309480896.1">
    <property type="nucleotide sequence ID" value="NZ_CP133720.1"/>
</dbReference>
<dbReference type="Pfam" id="PF04023">
    <property type="entry name" value="FeoA"/>
    <property type="match status" value="1"/>
</dbReference>
<name>A0ABY9RDV8_9BURK</name>
<dbReference type="SUPFAM" id="SSF50037">
    <property type="entry name" value="C-terminal domain of transcriptional repressors"/>
    <property type="match status" value="1"/>
</dbReference>
<dbReference type="Gene3D" id="2.30.30.90">
    <property type="match status" value="1"/>
</dbReference>
<dbReference type="InterPro" id="IPR038157">
    <property type="entry name" value="FeoA_core_dom"/>
</dbReference>
<dbReference type="InterPro" id="IPR008988">
    <property type="entry name" value="Transcriptional_repressor_C"/>
</dbReference>
<evidence type="ECO:0000313" key="4">
    <source>
        <dbReference type="Proteomes" id="UP001181355"/>
    </source>
</evidence>
<evidence type="ECO:0000256" key="1">
    <source>
        <dbReference type="ARBA" id="ARBA00023004"/>
    </source>
</evidence>
<gene>
    <name evidence="3" type="ORF">RF679_12145</name>
</gene>
<dbReference type="SMART" id="SM00899">
    <property type="entry name" value="FeoA"/>
    <property type="match status" value="1"/>
</dbReference>
<dbReference type="InterPro" id="IPR007167">
    <property type="entry name" value="Fe-transptr_FeoA-like"/>
</dbReference>
<evidence type="ECO:0000259" key="2">
    <source>
        <dbReference type="SMART" id="SM00899"/>
    </source>
</evidence>
<accession>A0ABY9RDV8</accession>
<feature type="domain" description="Ferrous iron transporter FeoA-like" evidence="2">
    <location>
        <begin position="36"/>
        <end position="112"/>
    </location>
</feature>
<organism evidence="3 4">
    <name type="scientific">Undibacterium cyanobacteriorum</name>
    <dbReference type="NCBI Taxonomy" id="3073561"/>
    <lineage>
        <taxon>Bacteria</taxon>
        <taxon>Pseudomonadati</taxon>
        <taxon>Pseudomonadota</taxon>
        <taxon>Betaproteobacteria</taxon>
        <taxon>Burkholderiales</taxon>
        <taxon>Oxalobacteraceae</taxon>
        <taxon>Undibacterium</taxon>
    </lineage>
</organism>
<proteinExistence type="predicted"/>
<keyword evidence="4" id="KW-1185">Reference proteome</keyword>
<protein>
    <submittedName>
        <fullName evidence="3">FeoA family protein</fullName>
    </submittedName>
</protein>
<dbReference type="EMBL" id="CP133720">
    <property type="protein sequence ID" value="WMW79398.1"/>
    <property type="molecule type" value="Genomic_DNA"/>
</dbReference>
<evidence type="ECO:0000313" key="3">
    <source>
        <dbReference type="EMBL" id="WMW79398.1"/>
    </source>
</evidence>